<protein>
    <submittedName>
        <fullName evidence="1">Uncharacterized protein</fullName>
    </submittedName>
</protein>
<dbReference type="EMBL" id="JAAALK010000285">
    <property type="protein sequence ID" value="KAG8065046.1"/>
    <property type="molecule type" value="Genomic_DNA"/>
</dbReference>
<reference evidence="1" key="1">
    <citation type="journal article" date="2021" name="bioRxiv">
        <title>Whole Genome Assembly and Annotation of Northern Wild Rice, Zizania palustris L., Supports a Whole Genome Duplication in the Zizania Genus.</title>
        <authorList>
            <person name="Haas M."/>
            <person name="Kono T."/>
            <person name="Macchietto M."/>
            <person name="Millas R."/>
            <person name="McGilp L."/>
            <person name="Shao M."/>
            <person name="Duquette J."/>
            <person name="Hirsch C.N."/>
            <person name="Kimball J."/>
        </authorList>
    </citation>
    <scope>NUCLEOTIDE SEQUENCE</scope>
    <source>
        <tissue evidence="1">Fresh leaf tissue</tissue>
    </source>
</reference>
<comment type="caution">
    <text evidence="1">The sequence shown here is derived from an EMBL/GenBank/DDBJ whole genome shotgun (WGS) entry which is preliminary data.</text>
</comment>
<dbReference type="Proteomes" id="UP000729402">
    <property type="component" value="Unassembled WGS sequence"/>
</dbReference>
<accession>A0A8J5T071</accession>
<keyword evidence="2" id="KW-1185">Reference proteome</keyword>
<evidence type="ECO:0000313" key="1">
    <source>
        <dbReference type="EMBL" id="KAG8065046.1"/>
    </source>
</evidence>
<dbReference type="AlphaFoldDB" id="A0A8J5T071"/>
<sequence>MSQLCSNCRQRYSFIRQNTARCSRSSDAVLRMNTRQQQNVISLPGKTSDAVQNHGCSTCRQSARHCTETSAGLSTSDEGKASKKPISLPFLSTKSLDKMFWMCSSQFYGQPAPQGIFIPPTTASRRYICKQPPRENLIYKTEI</sequence>
<name>A0A8J5T071_ZIZPA</name>
<reference evidence="1" key="2">
    <citation type="submission" date="2021-02" db="EMBL/GenBank/DDBJ databases">
        <authorList>
            <person name="Kimball J.A."/>
            <person name="Haas M.W."/>
            <person name="Macchietto M."/>
            <person name="Kono T."/>
            <person name="Duquette J."/>
            <person name="Shao M."/>
        </authorList>
    </citation>
    <scope>NUCLEOTIDE SEQUENCE</scope>
    <source>
        <tissue evidence="1">Fresh leaf tissue</tissue>
    </source>
</reference>
<gene>
    <name evidence="1" type="ORF">GUJ93_ZPchr0004g40148</name>
</gene>
<organism evidence="1 2">
    <name type="scientific">Zizania palustris</name>
    <name type="common">Northern wild rice</name>
    <dbReference type="NCBI Taxonomy" id="103762"/>
    <lineage>
        <taxon>Eukaryota</taxon>
        <taxon>Viridiplantae</taxon>
        <taxon>Streptophyta</taxon>
        <taxon>Embryophyta</taxon>
        <taxon>Tracheophyta</taxon>
        <taxon>Spermatophyta</taxon>
        <taxon>Magnoliopsida</taxon>
        <taxon>Liliopsida</taxon>
        <taxon>Poales</taxon>
        <taxon>Poaceae</taxon>
        <taxon>BOP clade</taxon>
        <taxon>Oryzoideae</taxon>
        <taxon>Oryzeae</taxon>
        <taxon>Zizaniinae</taxon>
        <taxon>Zizania</taxon>
    </lineage>
</organism>
<evidence type="ECO:0000313" key="2">
    <source>
        <dbReference type="Proteomes" id="UP000729402"/>
    </source>
</evidence>
<proteinExistence type="predicted"/>